<sequence length="2332" mass="240245">MIKSLSNFICRIFAGFVTLLFAVSANSQSTATVFSADFTASAGTGYTTTAGFVGTSTVWSHSTSGTDFGARINGGTATLSNDASAAANANGWNMISTSTSSFTAPYNTALSSNPGMVTWTFNMRQLRANPSGFTSGLYGAAFILAGTSGTTNSVGTGYAVILGNSGKTDPLKLVSYSGGLQTTTQILASNTSGLADFGNTYLSVKVTYTPSTNTWQLFVRNDGSAFLDPNSGSLTLQGTAINSTYASSVLPIMGAFWNSSTRANQTAVFDNVKVTVAVPTITSISPPSKVAGTGAFTLTVNGTGFVSGTSTVRWNGSNRTTTFVSATQLTAAVLAADIASAGTAAITVANGVAVSNGQTFTIDPAGVPNISLSTSGLTAMTTITGTVSAAQTYTVSGSNLTADVIVTAPANFEVSTNNSTYSGSVTLPRTGNVLTPVTVYARVKASAPSGLYSAAIDNSTTGGTTKSVAVAATVIASKPTVQATAVTFTTVTSTTFNINWTNGNGANHLVLIKSGSAVNSNPVDGIIYTAINSFGAGSEIGTGNYVIYSGSSNTVNVSGLQPNTAYYVAVYDYNGSGGTESYLTTSPASGNRTTLNAPVGWQIYNTNVTNTITFDTTVDGVNEGTYQAAGLSPTLTSGELNSNAWAITGFSDGAIAFGGTSNDGEDYDRGTATEGVTVGGVYAFDTAANNFALGIQPATGDFVPGSATLRFQNQTGAAITSVSIGYKVYIYNEQAASSSFNFSHSADNSTYTSVSGLNVISPAAADVSPQWKAYYRVVTLTGLNIANNSYYYFRWTGATVSGTTDFDAFGLDDIVMVANPSTNYASFNGTAENFVVLGNTTLSGSTTVTSDLTLNGGKVDMNGNTLTLNGTVTNTTSGGLKGSASSNLIISGAVSPSLSFDQTTLGTTNLVNNLSINTTASNTVTILNPVVVNGTLTTAVDQTLNMGTNALTGTLSAIANNGTIATQNTTSIPIPTGKTWGGTINYNAASAQQTAVSGTYNNFTVSTTGGAIATSSLTVNGILNLPQPNPSATIGSFSTGAFTMTMGGSATNAGVGDVTGIVTRTSIVANTLYTFGNTYTSIIFPNIGTLPTSLSLKIAIGTAPSWRTGAINRTYDFIQTGASGTKAVIQAHYLDTELNGNNEIKLVDWAHIVASSTTLEQGRSNYNTTENWVELTNVNVGLYFTGTFGQVLLTLDESATGSLTWNGSSSNSWTTAANWTPNATPSDFTVVYIPDATTTPNDPILNPSVLLGSLNIDAGGILNAPVNSQFTINNGAGAWINNGIYNPGTGTSTVIFTSPDATMAGSTNFNNITINSGATLRPLTDNVMQIAGTFTLNGSFSSGAIENTVIYSGTNQTVVSPNTGLLAYHNLIINGTGAVFPSSLNITDNLTLNQSVDFTGKTIAMTGMEPQIISGAAAPAFNNLTINNTFGGVSLATNATVNGTLTLTSGILDLGNYNLLLGANAVSGSFSVSNMIVANGTGELRRSYTGTGSYTFPIGDMTDTAEYSPITVNITAGTFSSAYVGVAVVDAIHPNNSSASNNITRYWKVKESGITGAVATITANYLAADIVGTEGDISGGQLNGVFNQVSNPWVKYTALASNSFTATGATLTAGQTSAFTGIKGGSFSVILSGFGSFCLNASATLTADIIGGDAPYTYLWSGGLGTGQTAAPPTSSVGTINYTVTVKDANGITASDNNNVTVLQDVLGGTVSSNQTICAANTPADLTLTGQTGSVIYWQSASDLGFTAPVNIANTTTTLTGASMGPLTATTYFRAVVLNGTCPNVYSSVAAISINSTTWTGSWSNGVPNSTASVIISANYTPAASFECCSLTVNNNAAVLIPSGINLTLNGILTVVSGSSFTLQSNANLIQTTDTANSGNITVLRDSAPIKRLDHTLWCSPVSGTQTLQQFSPNTLSNRFYVYNILNNTYTATPATGYFPLAKAIAVRAPNNWPAAESAWGGSFTGIPNNGNITTPLENTGAAYNGIGNPYPSTISGTELVNANSTMITGTLYFYAHTLAMDATGQFPPGTNYALWNPGTGGTPATAGGGGTGSSPVTPNGLIQTGQGFLVKATAQGNMIFTNSMRKTNTANPFFKQSALKSNTAEPDIERHRIWLTLGDSNGSLNTILVGYAEGATSGIDYGYDGLKFGGSGSELYSIIEGDAYSIQGRALPFTAGDNVPLGFKATESGTFTIAVYKTDGLFSGNQDILIKDNLTGTTNSIKTASYNFTSAIGTFDGRFEIVYTKGSLGIDPQTAIENSVIIFTKNSTLFVQSNSVITTVRIFDTLGRLLSENKNINDRRFQRDKSSFARQAVLIEVTDNENKKVVKKIIL</sequence>
<accession>A0A3E0ETR7</accession>
<name>A0A3E0ETR7_9FLAO</name>
<dbReference type="SUPFAM" id="SSF81296">
    <property type="entry name" value="E set domains"/>
    <property type="match status" value="1"/>
</dbReference>
<dbReference type="InterPro" id="IPR014756">
    <property type="entry name" value="Ig_E-set"/>
</dbReference>
<feature type="signal peptide" evidence="1">
    <location>
        <begin position="1"/>
        <end position="27"/>
    </location>
</feature>
<proteinExistence type="predicted"/>
<dbReference type="InterPro" id="IPR036116">
    <property type="entry name" value="FN3_sf"/>
</dbReference>
<evidence type="ECO:0008006" key="4">
    <source>
        <dbReference type="Google" id="ProtNLM"/>
    </source>
</evidence>
<keyword evidence="3" id="KW-1185">Reference proteome</keyword>
<reference evidence="2 3" key="1">
    <citation type="submission" date="2018-08" db="EMBL/GenBank/DDBJ databases">
        <title>Genomic Encyclopedia of Archaeal and Bacterial Type Strains, Phase II (KMG-II): from individual species to whole genera.</title>
        <authorList>
            <person name="Goeker M."/>
        </authorList>
    </citation>
    <scope>NUCLEOTIDE SEQUENCE [LARGE SCALE GENOMIC DNA]</scope>
    <source>
        <strain evidence="2 3">DSM 100880</strain>
    </source>
</reference>
<dbReference type="RefSeq" id="WP_115809134.1">
    <property type="nucleotide sequence ID" value="NZ_QUNI01000001.1"/>
</dbReference>
<comment type="caution">
    <text evidence="2">The sequence shown here is derived from an EMBL/GenBank/DDBJ whole genome shotgun (WGS) entry which is preliminary data.</text>
</comment>
<dbReference type="InterPro" id="IPR013783">
    <property type="entry name" value="Ig-like_fold"/>
</dbReference>
<evidence type="ECO:0000313" key="3">
    <source>
        <dbReference type="Proteomes" id="UP000257136"/>
    </source>
</evidence>
<dbReference type="OrthoDB" id="1652165at2"/>
<evidence type="ECO:0000256" key="1">
    <source>
        <dbReference type="SAM" id="SignalP"/>
    </source>
</evidence>
<dbReference type="EMBL" id="QUNI01000001">
    <property type="protein sequence ID" value="REH01546.1"/>
    <property type="molecule type" value="Genomic_DNA"/>
</dbReference>
<feature type="chain" id="PRO_5017709762" description="T9SS type A sorting domain-containing protein" evidence="1">
    <location>
        <begin position="28"/>
        <end position="2332"/>
    </location>
</feature>
<dbReference type="SUPFAM" id="SSF49265">
    <property type="entry name" value="Fibronectin type III"/>
    <property type="match status" value="1"/>
</dbReference>
<keyword evidence="1" id="KW-0732">Signal</keyword>
<gene>
    <name evidence="2" type="ORF">C8P67_10124</name>
</gene>
<dbReference type="Proteomes" id="UP000257136">
    <property type="component" value="Unassembled WGS sequence"/>
</dbReference>
<organism evidence="2 3">
    <name type="scientific">Flavobacterium aquicola</name>
    <dbReference type="NCBI Taxonomy" id="1682742"/>
    <lineage>
        <taxon>Bacteria</taxon>
        <taxon>Pseudomonadati</taxon>
        <taxon>Bacteroidota</taxon>
        <taxon>Flavobacteriia</taxon>
        <taxon>Flavobacteriales</taxon>
        <taxon>Flavobacteriaceae</taxon>
        <taxon>Flavobacterium</taxon>
    </lineage>
</organism>
<protein>
    <recommendedName>
        <fullName evidence="4">T9SS type A sorting domain-containing protein</fullName>
    </recommendedName>
</protein>
<dbReference type="Gene3D" id="2.60.40.10">
    <property type="entry name" value="Immunoglobulins"/>
    <property type="match status" value="2"/>
</dbReference>
<evidence type="ECO:0000313" key="2">
    <source>
        <dbReference type="EMBL" id="REH01546.1"/>
    </source>
</evidence>